<evidence type="ECO:0000313" key="4">
    <source>
        <dbReference type="EMBL" id="CAF1927513.1"/>
    </source>
</evidence>
<dbReference type="PANTHER" id="PTHR14136">
    <property type="entry name" value="BTB_POZ DOMAIN-CONTAINING PROTEIN KCTD9"/>
    <property type="match status" value="1"/>
</dbReference>
<dbReference type="InterPro" id="IPR001646">
    <property type="entry name" value="5peptide_repeat"/>
</dbReference>
<dbReference type="Proteomes" id="UP000663834">
    <property type="component" value="Unassembled WGS sequence"/>
</dbReference>
<dbReference type="Gene3D" id="2.160.20.80">
    <property type="entry name" value="E3 ubiquitin-protein ligase SopA"/>
    <property type="match status" value="2"/>
</dbReference>
<dbReference type="EMBL" id="CAJNRE010000456">
    <property type="protein sequence ID" value="CAF1927513.1"/>
    <property type="molecule type" value="Genomic_DNA"/>
</dbReference>
<protein>
    <recommendedName>
        <fullName evidence="7">Pentapeptide repeat-containing protein</fullName>
    </recommendedName>
</protein>
<keyword evidence="1" id="KW-0472">Membrane</keyword>
<organism evidence="2 6">
    <name type="scientific">Rotaria magnacalcarata</name>
    <dbReference type="NCBI Taxonomy" id="392030"/>
    <lineage>
        <taxon>Eukaryota</taxon>
        <taxon>Metazoa</taxon>
        <taxon>Spiralia</taxon>
        <taxon>Gnathifera</taxon>
        <taxon>Rotifera</taxon>
        <taxon>Eurotatoria</taxon>
        <taxon>Bdelloidea</taxon>
        <taxon>Philodinida</taxon>
        <taxon>Philodinidae</taxon>
        <taxon>Rotaria</taxon>
    </lineage>
</organism>
<dbReference type="EMBL" id="CAJNOW010020280">
    <property type="protein sequence ID" value="CAF1678336.1"/>
    <property type="molecule type" value="Genomic_DNA"/>
</dbReference>
<dbReference type="OrthoDB" id="10005413at2759"/>
<gene>
    <name evidence="5" type="ORF">BYL167_LOCUS35024</name>
    <name evidence="2" type="ORF">CJN711_LOCUS19505</name>
    <name evidence="3" type="ORF">KQP761_LOCUS35934</name>
    <name evidence="4" type="ORF">MBJ925_LOCUS3553</name>
</gene>
<dbReference type="AlphaFoldDB" id="A0A815HHV2"/>
<evidence type="ECO:0000256" key="1">
    <source>
        <dbReference type="SAM" id="Phobius"/>
    </source>
</evidence>
<dbReference type="Proteomes" id="UP000663855">
    <property type="component" value="Unassembled WGS sequence"/>
</dbReference>
<dbReference type="SUPFAM" id="SSF141571">
    <property type="entry name" value="Pentapeptide repeat-like"/>
    <property type="match status" value="2"/>
</dbReference>
<evidence type="ECO:0008006" key="7">
    <source>
        <dbReference type="Google" id="ProtNLM"/>
    </source>
</evidence>
<feature type="transmembrane region" description="Helical" evidence="1">
    <location>
        <begin position="14"/>
        <end position="33"/>
    </location>
</feature>
<accession>A0A815HHV2</accession>
<dbReference type="PANTHER" id="PTHR14136:SF25">
    <property type="entry name" value="BTB_POZ DOMAIN-CONTAINING PROTEIN"/>
    <property type="match status" value="1"/>
</dbReference>
<comment type="caution">
    <text evidence="2">The sequence shown here is derived from an EMBL/GenBank/DDBJ whole genome shotgun (WGS) entry which is preliminary data.</text>
</comment>
<dbReference type="EMBL" id="CAJOBH010072557">
    <property type="protein sequence ID" value="CAF4478788.1"/>
    <property type="molecule type" value="Genomic_DNA"/>
</dbReference>
<dbReference type="Proteomes" id="UP000663824">
    <property type="component" value="Unassembled WGS sequence"/>
</dbReference>
<dbReference type="InterPro" id="IPR051082">
    <property type="entry name" value="Pentapeptide-BTB/POZ_domain"/>
</dbReference>
<proteinExistence type="predicted"/>
<reference evidence="2" key="1">
    <citation type="submission" date="2021-02" db="EMBL/GenBank/DDBJ databases">
        <authorList>
            <person name="Nowell W R."/>
        </authorList>
    </citation>
    <scope>NUCLEOTIDE SEQUENCE</scope>
</reference>
<evidence type="ECO:0000313" key="2">
    <source>
        <dbReference type="EMBL" id="CAF1352665.1"/>
    </source>
</evidence>
<keyword evidence="1" id="KW-1133">Transmembrane helix</keyword>
<dbReference type="Proteomes" id="UP000681967">
    <property type="component" value="Unassembled WGS sequence"/>
</dbReference>
<evidence type="ECO:0000313" key="3">
    <source>
        <dbReference type="EMBL" id="CAF1678336.1"/>
    </source>
</evidence>
<keyword evidence="1" id="KW-0812">Transmembrane</keyword>
<sequence>MIETPSNSHSWFEWIQLIATICVPVVIGIFTIIQNQSQSEQQRNNLKIAAENRLKDIEIADRNREKDRWLADDQQKENILIDYQNFLANLLEKHGMTLNGTSTARLVARFRTLIALDQLNSARRSFLIRSLYEAQLISFQTVQTNNVVTEFESFDTLRSIVDLSSANLSGLSLGINEDDNDECPRECIPGVGIDALVLSQTQLTNAFFRKMNFQGALFVKSIMDNADFRCSYLNGTNGGLTFASSLLIHAKFRKTCALDVSFQSVNLDKAQMHGMICKHCIFRDAQINHADLDDVEFYREDENNDTFHDKYENINFTETSLIGAKFDHLSLRGTLFIGANLSRICIINCVLSRDSVQFAAATFEKSTLINATIQNSSFDYVHFIDSNLSGAKIFMSNFTHASMKNIDLTGATLEMCNFNDANLAGCIMTNANINLSYFVGSDLTGCQGITDVQLAQAKSIAGAILPNGTKISST</sequence>
<evidence type="ECO:0000313" key="5">
    <source>
        <dbReference type="EMBL" id="CAF4478788.1"/>
    </source>
</evidence>
<evidence type="ECO:0000313" key="6">
    <source>
        <dbReference type="Proteomes" id="UP000663855"/>
    </source>
</evidence>
<dbReference type="EMBL" id="CAJNOV010009148">
    <property type="protein sequence ID" value="CAF1352665.1"/>
    <property type="molecule type" value="Genomic_DNA"/>
</dbReference>
<name>A0A815HHV2_9BILA</name>
<dbReference type="Pfam" id="PF00805">
    <property type="entry name" value="Pentapeptide"/>
    <property type="match status" value="3"/>
</dbReference>